<dbReference type="GeneID" id="92514519"/>
<dbReference type="Gene3D" id="1.10.510.10">
    <property type="entry name" value="Transferase(Phosphotransferase) domain 1"/>
    <property type="match status" value="1"/>
</dbReference>
<comment type="similarity">
    <text evidence="1">Belongs to the protein kinase superfamily. CMGC Ser/Thr protein kinase family. CDC2/CDKX subfamily.</text>
</comment>
<dbReference type="InterPro" id="IPR000719">
    <property type="entry name" value="Prot_kinase_dom"/>
</dbReference>
<keyword evidence="3" id="KW-0808">Transferase</keyword>
<protein>
    <recommendedName>
        <fullName evidence="8">Protein kinase domain-containing protein</fullName>
    </recommendedName>
</protein>
<gene>
    <name evidence="9" type="ORF">LSCM1_04503</name>
</gene>
<dbReference type="OrthoDB" id="242811at2759"/>
<evidence type="ECO:0000313" key="10">
    <source>
        <dbReference type="Proteomes" id="UP000673552"/>
    </source>
</evidence>
<feature type="compositionally biased region" description="Basic and acidic residues" evidence="7">
    <location>
        <begin position="17"/>
        <end position="26"/>
    </location>
</feature>
<keyword evidence="6" id="KW-0067">ATP-binding</keyword>
<feature type="region of interest" description="Disordered" evidence="7">
    <location>
        <begin position="1"/>
        <end position="78"/>
    </location>
</feature>
<dbReference type="KEGG" id="lmat:92514519"/>
<feature type="compositionally biased region" description="Low complexity" evidence="7">
    <location>
        <begin position="51"/>
        <end position="65"/>
    </location>
</feature>
<reference evidence="10" key="2">
    <citation type="journal article" date="2021" name="Sci. Data">
        <title>Chromosome-scale genome sequencing, assembly and annotation of six genomes from subfamily Leishmaniinae.</title>
        <authorList>
            <person name="Almutairi H."/>
            <person name="Urbaniak M.D."/>
            <person name="Bates M.D."/>
            <person name="Jariyapan N."/>
            <person name="Kwakye-Nuako G."/>
            <person name="Thomaz Soccol V."/>
            <person name="Al-Salem W.S."/>
            <person name="Dillon R.J."/>
            <person name="Bates P.A."/>
            <person name="Gatherer D."/>
        </authorList>
    </citation>
    <scope>NUCLEOTIDE SEQUENCE [LARGE SCALE GENOMIC DNA]</scope>
</reference>
<evidence type="ECO:0000256" key="6">
    <source>
        <dbReference type="ARBA" id="ARBA00022840"/>
    </source>
</evidence>
<feature type="domain" description="Protein kinase" evidence="8">
    <location>
        <begin position="88"/>
        <end position="572"/>
    </location>
</feature>
<accession>A0A836H274</accession>
<name>A0A836H274_9TRYP</name>
<dbReference type="GO" id="GO:0004693">
    <property type="term" value="F:cyclin-dependent protein serine/threonine kinase activity"/>
    <property type="evidence" value="ECO:0007669"/>
    <property type="project" value="TreeGrafter"/>
</dbReference>
<evidence type="ECO:0000256" key="5">
    <source>
        <dbReference type="ARBA" id="ARBA00022777"/>
    </source>
</evidence>
<keyword evidence="10" id="KW-1185">Reference proteome</keyword>
<dbReference type="EMBL" id="JAFEUZ010000029">
    <property type="protein sequence ID" value="KAG5473868.1"/>
    <property type="molecule type" value="Genomic_DNA"/>
</dbReference>
<dbReference type="Proteomes" id="UP000673552">
    <property type="component" value="Unassembled WGS sequence"/>
</dbReference>
<evidence type="ECO:0000256" key="2">
    <source>
        <dbReference type="ARBA" id="ARBA00022527"/>
    </source>
</evidence>
<keyword evidence="4" id="KW-0547">Nucleotide-binding</keyword>
<feature type="compositionally biased region" description="Low complexity" evidence="7">
    <location>
        <begin position="27"/>
        <end position="36"/>
    </location>
</feature>
<keyword evidence="2" id="KW-0723">Serine/threonine-protein kinase</keyword>
<sequence>MARMHRNQEDSMQPESNKGEMAKDGAADAGAPSATARIHQWPSPPENDTDGAAAASPSRAAGTTPGSPPLPVTQQRGLTRIEGASWTYTLREEIGRGAYGRVYLADATPHQPQPQPPQQQPPSASLLPPSTGEVVAGLGSKGRSGPRNLGGRAGRMVLKRMDNASVEDGLQAATLREIMVLDEVSAGTASRDRVERDAFRCGRAAFRPNATAPSSIHGQESAFSSFIGHSRYLSSATAEEDCDDVPLTPSATLRSGVADALSVQQRRRISRGRQHLIGMRDTIMRPHEKLAYVAMDYCEGGDLWHFLRDLKVSVRTLSGKFGDIMPTRVFRRWAVELILALGFLHSHNIAHRDLKPQNLMLAKRTDAMTLSSSSAAGSTNGSEPRDIEGAPAGELYTLKVGDFGLSRLEGIPYKKYVHEAVTLWYRSPDVLLGNTNYAYSADAWSLGCILVEMASGSVLFKGKDEADELKHIFTRGCRPSPSTFPRMRDYHYCERYVEVLNRYQESDAENMTAEELLQMQVERLSRHLRAFLRDRHALEQLGDAGVDLVARLLVLDPERRLTILEAMNHRFFTAAYAEVYGAD</sequence>
<keyword evidence="5" id="KW-0418">Kinase</keyword>
<dbReference type="SUPFAM" id="SSF56112">
    <property type="entry name" value="Protein kinase-like (PK-like)"/>
    <property type="match status" value="1"/>
</dbReference>
<dbReference type="GO" id="GO:0005737">
    <property type="term" value="C:cytoplasm"/>
    <property type="evidence" value="ECO:0007669"/>
    <property type="project" value="TreeGrafter"/>
</dbReference>
<dbReference type="Pfam" id="PF00069">
    <property type="entry name" value="Pkinase"/>
    <property type="match status" value="1"/>
</dbReference>
<dbReference type="PANTHER" id="PTHR24056:SF46">
    <property type="entry name" value="CYCLIN-DEPENDENT KINASE 5"/>
    <property type="match status" value="1"/>
</dbReference>
<evidence type="ECO:0000259" key="8">
    <source>
        <dbReference type="PROSITE" id="PS50011"/>
    </source>
</evidence>
<evidence type="ECO:0000256" key="3">
    <source>
        <dbReference type="ARBA" id="ARBA00022679"/>
    </source>
</evidence>
<dbReference type="SMART" id="SM00220">
    <property type="entry name" value="S_TKc"/>
    <property type="match status" value="1"/>
</dbReference>
<dbReference type="AlphaFoldDB" id="A0A836H274"/>
<dbReference type="GO" id="GO:0005634">
    <property type="term" value="C:nucleus"/>
    <property type="evidence" value="ECO:0007669"/>
    <property type="project" value="TreeGrafter"/>
</dbReference>
<feature type="region of interest" description="Disordered" evidence="7">
    <location>
        <begin position="107"/>
        <end position="152"/>
    </location>
</feature>
<evidence type="ECO:0000313" key="9">
    <source>
        <dbReference type="EMBL" id="KAG5473868.1"/>
    </source>
</evidence>
<reference evidence="10" key="1">
    <citation type="journal article" date="2021" name="Microbiol. Resour. Announc.">
        <title>LGAAP: Leishmaniinae Genome Assembly and Annotation Pipeline.</title>
        <authorList>
            <person name="Almutairi H."/>
            <person name="Urbaniak M.D."/>
            <person name="Bates M.D."/>
            <person name="Jariyapan N."/>
            <person name="Kwakye-Nuako G."/>
            <person name="Thomaz-Soccol V."/>
            <person name="Al-Salem W.S."/>
            <person name="Dillon R.J."/>
            <person name="Bates P.A."/>
            <person name="Gatherer D."/>
        </authorList>
    </citation>
    <scope>NUCLEOTIDE SEQUENCE [LARGE SCALE GENOMIC DNA]</scope>
</reference>
<comment type="caution">
    <text evidence="9">The sequence shown here is derived from an EMBL/GenBank/DDBJ whole genome shotgun (WGS) entry which is preliminary data.</text>
</comment>
<dbReference type="PROSITE" id="PS00108">
    <property type="entry name" value="PROTEIN_KINASE_ST"/>
    <property type="match status" value="1"/>
</dbReference>
<dbReference type="GO" id="GO:0005524">
    <property type="term" value="F:ATP binding"/>
    <property type="evidence" value="ECO:0007669"/>
    <property type="project" value="UniProtKB-KW"/>
</dbReference>
<organism evidence="9 10">
    <name type="scientific">Leishmania martiniquensis</name>
    <dbReference type="NCBI Taxonomy" id="1580590"/>
    <lineage>
        <taxon>Eukaryota</taxon>
        <taxon>Discoba</taxon>
        <taxon>Euglenozoa</taxon>
        <taxon>Kinetoplastea</taxon>
        <taxon>Metakinetoplastina</taxon>
        <taxon>Trypanosomatida</taxon>
        <taxon>Trypanosomatidae</taxon>
        <taxon>Leishmaniinae</taxon>
        <taxon>Leishmania</taxon>
    </lineage>
</organism>
<dbReference type="PROSITE" id="PS50011">
    <property type="entry name" value="PROTEIN_KINASE_DOM"/>
    <property type="match status" value="1"/>
</dbReference>
<dbReference type="InterPro" id="IPR011009">
    <property type="entry name" value="Kinase-like_dom_sf"/>
</dbReference>
<evidence type="ECO:0000256" key="1">
    <source>
        <dbReference type="ARBA" id="ARBA00006485"/>
    </source>
</evidence>
<dbReference type="RefSeq" id="XP_067177102.1">
    <property type="nucleotide sequence ID" value="XM_067322007.1"/>
</dbReference>
<dbReference type="InterPro" id="IPR050108">
    <property type="entry name" value="CDK"/>
</dbReference>
<evidence type="ECO:0000256" key="7">
    <source>
        <dbReference type="SAM" id="MobiDB-lite"/>
    </source>
</evidence>
<dbReference type="PANTHER" id="PTHR24056">
    <property type="entry name" value="CELL DIVISION PROTEIN KINASE"/>
    <property type="match status" value="1"/>
</dbReference>
<proteinExistence type="inferred from homology"/>
<feature type="compositionally biased region" description="Pro residues" evidence="7">
    <location>
        <begin position="111"/>
        <end position="120"/>
    </location>
</feature>
<evidence type="ECO:0000256" key="4">
    <source>
        <dbReference type="ARBA" id="ARBA00022741"/>
    </source>
</evidence>
<dbReference type="InterPro" id="IPR008271">
    <property type="entry name" value="Ser/Thr_kinase_AS"/>
</dbReference>